<reference evidence="7" key="1">
    <citation type="journal article" date="2019" name="Int. J. Syst. Evol. Microbiol.">
        <title>The Global Catalogue of Microorganisms (GCM) 10K type strain sequencing project: providing services to taxonomists for standard genome sequencing and annotation.</title>
        <authorList>
            <consortium name="The Broad Institute Genomics Platform"/>
            <consortium name="The Broad Institute Genome Sequencing Center for Infectious Disease"/>
            <person name="Wu L."/>
            <person name="Ma J."/>
        </authorList>
    </citation>
    <scope>NUCLEOTIDE SEQUENCE [LARGE SCALE GENOMIC DNA]</scope>
    <source>
        <strain evidence="7">KCTC 33576</strain>
    </source>
</reference>
<dbReference type="Proteomes" id="UP001597391">
    <property type="component" value="Unassembled WGS sequence"/>
</dbReference>
<feature type="binding site" evidence="4">
    <location>
        <begin position="86"/>
        <end position="88"/>
    </location>
    <ligand>
        <name>acetyl-CoA</name>
        <dbReference type="ChEBI" id="CHEBI:57288"/>
    </ligand>
</feature>
<dbReference type="PROSITE" id="PS51186">
    <property type="entry name" value="GNAT"/>
    <property type="match status" value="1"/>
</dbReference>
<dbReference type="Gene3D" id="3.30.1050.10">
    <property type="entry name" value="SCP2 sterol-binding domain"/>
    <property type="match status" value="1"/>
</dbReference>
<keyword evidence="3 4" id="KW-0012">Acyltransferase</keyword>
<feature type="binding site" evidence="4">
    <location>
        <begin position="94"/>
        <end position="99"/>
    </location>
    <ligand>
        <name>acetyl-CoA</name>
        <dbReference type="ChEBI" id="CHEBI:57288"/>
    </ligand>
</feature>
<evidence type="ECO:0000313" key="7">
    <source>
        <dbReference type="Proteomes" id="UP001597391"/>
    </source>
</evidence>
<comment type="subunit">
    <text evidence="4">Homohexamer; trimer of dimers.</text>
</comment>
<dbReference type="SUPFAM" id="SSF55718">
    <property type="entry name" value="SCP-like"/>
    <property type="match status" value="1"/>
</dbReference>
<dbReference type="InterPro" id="IPR016181">
    <property type="entry name" value="Acyl_CoA_acyltransferase"/>
</dbReference>
<dbReference type="Pfam" id="PF13527">
    <property type="entry name" value="Acetyltransf_9"/>
    <property type="match status" value="1"/>
</dbReference>
<keyword evidence="2 4" id="KW-0808">Transferase</keyword>
<dbReference type="Gene3D" id="3.40.630.30">
    <property type="match status" value="2"/>
</dbReference>
<feature type="active site" description="Proton donor" evidence="4">
    <location>
        <position position="127"/>
    </location>
</feature>
<dbReference type="InterPro" id="IPR051554">
    <property type="entry name" value="Acetyltransferase_Eis"/>
</dbReference>
<feature type="domain" description="N-acetyltransferase" evidence="5">
    <location>
        <begin position="7"/>
        <end position="156"/>
    </location>
</feature>
<dbReference type="RefSeq" id="WP_377466995.1">
    <property type="nucleotide sequence ID" value="NZ_JBHUOP010000004.1"/>
</dbReference>
<gene>
    <name evidence="6" type="primary">eis</name>
    <name evidence="6" type="ORF">ACFSYH_10920</name>
</gene>
<evidence type="ECO:0000256" key="4">
    <source>
        <dbReference type="HAMAP-Rule" id="MF_01812"/>
    </source>
</evidence>
<dbReference type="Pfam" id="PF17668">
    <property type="entry name" value="Acetyltransf_17"/>
    <property type="match status" value="1"/>
</dbReference>
<evidence type="ECO:0000313" key="6">
    <source>
        <dbReference type="EMBL" id="MFD2841073.1"/>
    </source>
</evidence>
<dbReference type="InterPro" id="IPR025559">
    <property type="entry name" value="Eis_dom"/>
</dbReference>
<name>A0ABW5XH66_9MICO</name>
<feature type="active site" description="Proton acceptor; via carboxylate" evidence="4">
    <location>
        <position position="433"/>
    </location>
</feature>
<protein>
    <submittedName>
        <fullName evidence="6">Enhanced intracellular survival protein Eis</fullName>
        <ecNumber evidence="6">2.3.1.-</ecNumber>
    </submittedName>
</protein>
<comment type="similarity">
    <text evidence="1 4">Belongs to the acetyltransferase Eis family.</text>
</comment>
<dbReference type="InterPro" id="IPR022902">
    <property type="entry name" value="NAcTrfase_Eis"/>
</dbReference>
<comment type="caution">
    <text evidence="6">The sequence shown here is derived from an EMBL/GenBank/DDBJ whole genome shotgun (WGS) entry which is preliminary data.</text>
</comment>
<dbReference type="PANTHER" id="PTHR37817">
    <property type="entry name" value="N-ACETYLTRANSFERASE EIS"/>
    <property type="match status" value="1"/>
</dbReference>
<dbReference type="InterPro" id="IPR036527">
    <property type="entry name" value="SCP2_sterol-bd_dom_sf"/>
</dbReference>
<dbReference type="NCBIfam" id="NF002367">
    <property type="entry name" value="PRK01346.1-4"/>
    <property type="match status" value="1"/>
</dbReference>
<evidence type="ECO:0000256" key="1">
    <source>
        <dbReference type="ARBA" id="ARBA00009213"/>
    </source>
</evidence>
<dbReference type="InterPro" id="IPR000182">
    <property type="entry name" value="GNAT_dom"/>
</dbReference>
<dbReference type="PANTHER" id="PTHR37817:SF1">
    <property type="entry name" value="N-ACETYLTRANSFERASE EIS"/>
    <property type="match status" value="1"/>
</dbReference>
<dbReference type="GO" id="GO:0016746">
    <property type="term" value="F:acyltransferase activity"/>
    <property type="evidence" value="ECO:0007669"/>
    <property type="project" value="UniProtKB-KW"/>
</dbReference>
<comment type="caution">
    <text evidence="4">Lacks conserved residue(s) required for the propagation of feature annotation.</text>
</comment>
<dbReference type="InterPro" id="IPR041380">
    <property type="entry name" value="Acetyltransf_17"/>
</dbReference>
<sequence length="433" mass="48284">MPFPENFTVTTMTPQDKRDVYEFDQWAFPSTQSLDAFLQQTQPFPDERSVVVRDPNEQIAAFHTSYAFAQFNVPGATVPASGLSWVGVHPQHRRKGLLRSIIERHFADCVDRNEAISVLFAAEPGIYGRFGYGRASYDVRCRIPRSAAQRPLIEASASEEDELTVRIELFNPDQHIPIIEDLHVRAGHNVNGTGLNRPGWATRETDELRTRLHTVTPPPNTREATRIVLILRDGEPVGYTKFHRELNWENTGPNGHVMTSEVVALDPAASWKLWSVITEFDLTGYTDSFMLPIDDPIVTRLENNRSITMHHVDNVWARIIDLKAALEGRQYACDVEVVLEVTDTLIESNAGRWKLIASAFDGPSGSRTPIVERTDETPDITLDIRDLGAVYLGGTSLSSLASAGLVRAVNPRALATASTAFGWPHAPMSSWVF</sequence>
<evidence type="ECO:0000256" key="3">
    <source>
        <dbReference type="ARBA" id="ARBA00023315"/>
    </source>
</evidence>
<dbReference type="EMBL" id="JBHUOP010000004">
    <property type="protein sequence ID" value="MFD2841073.1"/>
    <property type="molecule type" value="Genomic_DNA"/>
</dbReference>
<dbReference type="Pfam" id="PF13530">
    <property type="entry name" value="SCP2_2"/>
    <property type="match status" value="1"/>
</dbReference>
<dbReference type="EC" id="2.3.1.-" evidence="6"/>
<dbReference type="SUPFAM" id="SSF55729">
    <property type="entry name" value="Acyl-CoA N-acyltransferases (Nat)"/>
    <property type="match status" value="1"/>
</dbReference>
<proteinExistence type="inferred from homology"/>
<keyword evidence="7" id="KW-1185">Reference proteome</keyword>
<dbReference type="HAMAP" id="MF_01812">
    <property type="entry name" value="Eis"/>
    <property type="match status" value="1"/>
</dbReference>
<accession>A0ABW5XH66</accession>
<evidence type="ECO:0000259" key="5">
    <source>
        <dbReference type="PROSITE" id="PS51186"/>
    </source>
</evidence>
<organism evidence="6 7">
    <name type="scientific">Populibacterium corticicola</name>
    <dbReference type="NCBI Taxonomy" id="1812826"/>
    <lineage>
        <taxon>Bacteria</taxon>
        <taxon>Bacillati</taxon>
        <taxon>Actinomycetota</taxon>
        <taxon>Actinomycetes</taxon>
        <taxon>Micrococcales</taxon>
        <taxon>Jonesiaceae</taxon>
        <taxon>Populibacterium</taxon>
    </lineage>
</organism>
<evidence type="ECO:0000256" key="2">
    <source>
        <dbReference type="ARBA" id="ARBA00022679"/>
    </source>
</evidence>